<organism evidence="1 2">
    <name type="scientific">Nesidiocoris tenuis</name>
    <dbReference type="NCBI Taxonomy" id="355587"/>
    <lineage>
        <taxon>Eukaryota</taxon>
        <taxon>Metazoa</taxon>
        <taxon>Ecdysozoa</taxon>
        <taxon>Arthropoda</taxon>
        <taxon>Hexapoda</taxon>
        <taxon>Insecta</taxon>
        <taxon>Pterygota</taxon>
        <taxon>Neoptera</taxon>
        <taxon>Paraneoptera</taxon>
        <taxon>Hemiptera</taxon>
        <taxon>Heteroptera</taxon>
        <taxon>Panheteroptera</taxon>
        <taxon>Cimicomorpha</taxon>
        <taxon>Miridae</taxon>
        <taxon>Dicyphina</taxon>
        <taxon>Nesidiocoris</taxon>
    </lineage>
</organism>
<gene>
    <name evidence="1" type="ORF">NTJ_01192</name>
</gene>
<evidence type="ECO:0000313" key="1">
    <source>
        <dbReference type="EMBL" id="BES88386.1"/>
    </source>
</evidence>
<name>A0ABN7A7X7_9HEMI</name>
<protein>
    <submittedName>
        <fullName evidence="1">Uncharacterized protein</fullName>
    </submittedName>
</protein>
<sequence>MVQTPWAILRNRQKKTRTVIRFLSKARCFHFLPTVVSSPPSLVIGRSKFADRLNISHGPPGYLSIIGPQNRPPVSGCVKRESASSGSGRRAANYPLEIRPGRFTFLFCGQRGKDPPVQSWSSIAAKGSPASGIEARHPLEREPADWHWLPWP</sequence>
<accession>A0ABN7A7X7</accession>
<evidence type="ECO:0000313" key="2">
    <source>
        <dbReference type="Proteomes" id="UP001307889"/>
    </source>
</evidence>
<reference evidence="1 2" key="1">
    <citation type="submission" date="2023-09" db="EMBL/GenBank/DDBJ databases">
        <title>Nesidiocoris tenuis whole genome shotgun sequence.</title>
        <authorList>
            <person name="Shibata T."/>
            <person name="Shimoda M."/>
            <person name="Kobayashi T."/>
            <person name="Uehara T."/>
        </authorList>
    </citation>
    <scope>NUCLEOTIDE SEQUENCE [LARGE SCALE GENOMIC DNA]</scope>
    <source>
        <strain evidence="1 2">Japan</strain>
    </source>
</reference>
<proteinExistence type="predicted"/>
<keyword evidence="2" id="KW-1185">Reference proteome</keyword>
<dbReference type="Proteomes" id="UP001307889">
    <property type="component" value="Chromosome 1"/>
</dbReference>
<dbReference type="EMBL" id="AP028909">
    <property type="protein sequence ID" value="BES88386.1"/>
    <property type="molecule type" value="Genomic_DNA"/>
</dbReference>